<dbReference type="PANTHER" id="PTHR38340:SF1">
    <property type="entry name" value="S-LAYER PROTEIN"/>
    <property type="match status" value="1"/>
</dbReference>
<comment type="caution">
    <text evidence="3">The sequence shown here is derived from an EMBL/GenBank/DDBJ whole genome shotgun (WGS) entry which is preliminary data.</text>
</comment>
<dbReference type="InterPro" id="IPR011049">
    <property type="entry name" value="Serralysin-like_metalloprot_C"/>
</dbReference>
<evidence type="ECO:0000256" key="2">
    <source>
        <dbReference type="ARBA" id="ARBA00022525"/>
    </source>
</evidence>
<sequence>MKTTIITESVINDGEDPIFTFTEDDERLVVNRGVTLSNGADFVISAYESSLSNLQAVINGTVQATYGAWSPVMAYPSAMHLTVGKSGKLLGGLIGFEATGDSSLVNNGLLHATIGASLGYPSEETKSLVVNNGTIFGDSTGLSLSGKEATVVNQGLIKAESSWESWTTAIQVSSISTTVVNDGSIVADNPKSVGIKAYGNTDPLPAQTLLVENSGTVTSLDRFGIQVNNGVVSTIVNSGTISGGKESIHLSYGADTVTNDGSLVGAATLGAGNDIYHGENGQVSGPVMGGGGADLLVGGAKADVFAAGVGSDTLMGGGGNDTLTGAGGADVISGGAGADVFRFAAASDAIGDRIVTTGSVAAFQGVGVTGGDRIDLSLIDANPDVAGQQHFNFGTSRGVGDLWSVDVGDVTHIRGNIGAGMPKFDLAIHDGAGVHASDYAAIDFIL</sequence>
<evidence type="ECO:0000313" key="3">
    <source>
        <dbReference type="EMBL" id="MBB5223658.1"/>
    </source>
</evidence>
<organism evidence="3 4">
    <name type="scientific">Amaricoccus macauensis</name>
    <dbReference type="NCBI Taxonomy" id="57001"/>
    <lineage>
        <taxon>Bacteria</taxon>
        <taxon>Pseudomonadati</taxon>
        <taxon>Pseudomonadota</taxon>
        <taxon>Alphaproteobacteria</taxon>
        <taxon>Rhodobacterales</taxon>
        <taxon>Paracoccaceae</taxon>
        <taxon>Amaricoccus</taxon>
    </lineage>
</organism>
<dbReference type="GO" id="GO:0005509">
    <property type="term" value="F:calcium ion binding"/>
    <property type="evidence" value="ECO:0007669"/>
    <property type="project" value="InterPro"/>
</dbReference>
<dbReference type="InterPro" id="IPR001343">
    <property type="entry name" value="Hemolysn_Ca-bd"/>
</dbReference>
<dbReference type="Pfam" id="PF00353">
    <property type="entry name" value="HemolysinCabind"/>
    <property type="match status" value="1"/>
</dbReference>
<dbReference type="PRINTS" id="PR00313">
    <property type="entry name" value="CABNDNGRPT"/>
</dbReference>
<proteinExistence type="predicted"/>
<dbReference type="AlphaFoldDB" id="A0A840SSS7"/>
<accession>A0A840SSS7</accession>
<dbReference type="InterPro" id="IPR050557">
    <property type="entry name" value="RTX_toxin/Mannuronan_C5-epim"/>
</dbReference>
<protein>
    <submittedName>
        <fullName evidence="3">Ca2+-binding RTX toxin-like protein</fullName>
    </submittedName>
</protein>
<dbReference type="SUPFAM" id="SSF51120">
    <property type="entry name" value="beta-Roll"/>
    <property type="match status" value="1"/>
</dbReference>
<evidence type="ECO:0000313" key="4">
    <source>
        <dbReference type="Proteomes" id="UP000549457"/>
    </source>
</evidence>
<dbReference type="Gene3D" id="2.150.10.10">
    <property type="entry name" value="Serralysin-like metalloprotease, C-terminal"/>
    <property type="match status" value="1"/>
</dbReference>
<reference evidence="3 4" key="1">
    <citation type="submission" date="2020-08" db="EMBL/GenBank/DDBJ databases">
        <title>Genomic Encyclopedia of Type Strains, Phase IV (KMG-IV): sequencing the most valuable type-strain genomes for metagenomic binning, comparative biology and taxonomic classification.</title>
        <authorList>
            <person name="Goeker M."/>
        </authorList>
    </citation>
    <scope>NUCLEOTIDE SEQUENCE [LARGE SCALE GENOMIC DNA]</scope>
    <source>
        <strain evidence="3 4">DSM 101730</strain>
    </source>
</reference>
<comment type="subcellular location">
    <subcellularLocation>
        <location evidence="1">Secreted</location>
    </subcellularLocation>
</comment>
<keyword evidence="2" id="KW-0964">Secreted</keyword>
<keyword evidence="4" id="KW-1185">Reference proteome</keyword>
<dbReference type="PANTHER" id="PTHR38340">
    <property type="entry name" value="S-LAYER PROTEIN"/>
    <property type="match status" value="1"/>
</dbReference>
<name>A0A840SSS7_9RHOB</name>
<dbReference type="GO" id="GO:0005576">
    <property type="term" value="C:extracellular region"/>
    <property type="evidence" value="ECO:0007669"/>
    <property type="project" value="UniProtKB-SubCell"/>
</dbReference>
<dbReference type="InterPro" id="IPR018511">
    <property type="entry name" value="Hemolysin-typ_Ca-bd_CS"/>
</dbReference>
<gene>
    <name evidence="3" type="ORF">HNP73_003612</name>
</gene>
<dbReference type="Proteomes" id="UP000549457">
    <property type="component" value="Unassembled WGS sequence"/>
</dbReference>
<dbReference type="PROSITE" id="PS00330">
    <property type="entry name" value="HEMOLYSIN_CALCIUM"/>
    <property type="match status" value="1"/>
</dbReference>
<evidence type="ECO:0000256" key="1">
    <source>
        <dbReference type="ARBA" id="ARBA00004613"/>
    </source>
</evidence>
<dbReference type="RefSeq" id="WP_221288815.1">
    <property type="nucleotide sequence ID" value="NZ_JACHFM010000004.1"/>
</dbReference>
<dbReference type="EMBL" id="JACHFM010000004">
    <property type="protein sequence ID" value="MBB5223658.1"/>
    <property type="molecule type" value="Genomic_DNA"/>
</dbReference>